<evidence type="ECO:0000313" key="1">
    <source>
        <dbReference type="EMBL" id="MBP1297971.1"/>
    </source>
</evidence>
<dbReference type="RefSeq" id="WP_209945455.1">
    <property type="nucleotide sequence ID" value="NZ_CP126032.1"/>
</dbReference>
<dbReference type="PROSITE" id="PS51318">
    <property type="entry name" value="TAT"/>
    <property type="match status" value="1"/>
</dbReference>
<evidence type="ECO:0000313" key="2">
    <source>
        <dbReference type="Proteomes" id="UP000673383"/>
    </source>
</evidence>
<dbReference type="InterPro" id="IPR006311">
    <property type="entry name" value="TAT_signal"/>
</dbReference>
<accession>A0A8I1YGX9</accession>
<dbReference type="EMBL" id="JAFICZ010000001">
    <property type="protein sequence ID" value="MBP1297971.1"/>
    <property type="molecule type" value="Genomic_DNA"/>
</dbReference>
<name>A0A8I1YGX9_BRAEL</name>
<protein>
    <submittedName>
        <fullName evidence="1">Uncharacterized protein</fullName>
    </submittedName>
</protein>
<dbReference type="Proteomes" id="UP000673383">
    <property type="component" value="Unassembled WGS sequence"/>
</dbReference>
<comment type="caution">
    <text evidence="1">The sequence shown here is derived from an EMBL/GenBank/DDBJ whole genome shotgun (WGS) entry which is preliminary data.</text>
</comment>
<organism evidence="1 2">
    <name type="scientific">Bradyrhizobium elkanii</name>
    <dbReference type="NCBI Taxonomy" id="29448"/>
    <lineage>
        <taxon>Bacteria</taxon>
        <taxon>Pseudomonadati</taxon>
        <taxon>Pseudomonadota</taxon>
        <taxon>Alphaproteobacteria</taxon>
        <taxon>Hyphomicrobiales</taxon>
        <taxon>Nitrobacteraceae</taxon>
        <taxon>Bradyrhizobium</taxon>
    </lineage>
</organism>
<reference evidence="1" key="1">
    <citation type="submission" date="2021-02" db="EMBL/GenBank/DDBJ databases">
        <title>Genomic Encyclopedia of Type Strains, Phase IV (KMG-V): Genome sequencing to study the core and pangenomes of soil and plant-associated prokaryotes.</title>
        <authorList>
            <person name="Whitman W."/>
        </authorList>
    </citation>
    <scope>NUCLEOTIDE SEQUENCE</scope>
    <source>
        <strain evidence="1">USDA 406</strain>
    </source>
</reference>
<dbReference type="AlphaFoldDB" id="A0A8I1YGX9"/>
<gene>
    <name evidence="1" type="ORF">JOH49_007724</name>
</gene>
<sequence length="61" mass="6456">MPNNNQETDGVALGRASRRAALQLLLGGAAVMLTPDGRLGMMEARAEAASNKELKRDDDST</sequence>
<proteinExistence type="predicted"/>